<keyword evidence="2" id="KW-1185">Reference proteome</keyword>
<dbReference type="GeneID" id="3855055"/>
<evidence type="ECO:0008006" key="3">
    <source>
        <dbReference type="Google" id="ProtNLM"/>
    </source>
</evidence>
<accession>Q2NH83</accession>
<dbReference type="NCBIfam" id="TIGR02556">
    <property type="entry name" value="cas_TM1802"/>
    <property type="match status" value="1"/>
</dbReference>
<organism evidence="1 2">
    <name type="scientific">Methanosphaera stadtmanae (strain ATCC 43021 / DSM 3091 / JCM 11832 / MCB-3)</name>
    <dbReference type="NCBI Taxonomy" id="339860"/>
    <lineage>
        <taxon>Archaea</taxon>
        <taxon>Methanobacteriati</taxon>
        <taxon>Methanobacteriota</taxon>
        <taxon>Methanomada group</taxon>
        <taxon>Methanobacteria</taxon>
        <taxon>Methanobacteriales</taxon>
        <taxon>Methanobacteriaceae</taxon>
        <taxon>Methanosphaera</taxon>
    </lineage>
</organism>
<dbReference type="CDD" id="cd09730">
    <property type="entry name" value="Cas8a1_I-A"/>
    <property type="match status" value="1"/>
</dbReference>
<name>Q2NH83_METST</name>
<dbReference type="InterPro" id="IPR013389">
    <property type="entry name" value="CRISPR-assoc_prot_Cas8b"/>
</dbReference>
<reference evidence="1 2" key="1">
    <citation type="journal article" date="2006" name="J. Bacteriol.">
        <title>The genome sequence of Methanosphaera stadtmanae reveals why this human intestinal archaeon is restricted to methanol and H2 for methane formation and ATP synthesis.</title>
        <authorList>
            <person name="Fricke W.F."/>
            <person name="Seedorf H."/>
            <person name="Henne A."/>
            <person name="Kruer M."/>
            <person name="Liesegang H."/>
            <person name="Hedderich R."/>
            <person name="Gottschalk G."/>
            <person name="Thauer R.K."/>
        </authorList>
    </citation>
    <scope>NUCLEOTIDE SEQUENCE [LARGE SCALE GENOMIC DNA]</scope>
    <source>
        <strain evidence="2">ATCC 43021 / DSM 3091 / JCM 11832 / MCB-3</strain>
    </source>
</reference>
<sequence length="605" mass="71452">MLNGMYELGKFWIHEENMEKIEIVLDANKLNNTKKVLFVDTIIDGNNINYLKITEEEFTLQKNINYMYKKGSSNGTNLSPSSLITEPEKTFNKKFFKWFKDNAKKDEFINNIFLMLDENKEKIMEEIINVYDKIDSENNRNVLLTIRFSLNENFKYLNDYEIFKEILLNKANEKYYKLGSKKSKGTSKCYLCDKTTEVYGLVPSSIGLTFATGDKSGNVPDFSVSNQWKQSSICPSCALYLEAGKKFVEKYLSFSEYGLRYYVIPMVFFNKEKVLEEIYDDLLDIEEHRKYSDVVSKEEEFAEIIENLNDILEFKFLYYEASNNSFNISGYVESVLPSWLHKIYKEQHNTQNLPIFNEEHMNLIFGDKNVGNFITRITNQNKKYSLNQYNWYLGLLRDFFSFKNNNKYYIELVNSIMNQTPIDYEFLLKQIMNEIRSNWRDYDNKGGIMRFNVFKALHLIIFLDSLNLFNGGKKMPFENMNETEILNMLESPDKKACFLLGVLTKKVTQIQYSKLESTPFINKLWGLNIDKDKLKQIYTMAINKLTEYNPSNNYFYKEIEEEITLNLIKAENNWKLKKDEVSYYFVLGFTIGDTFELKDEADKNE</sequence>
<protein>
    <recommendedName>
        <fullName evidence="3">TIGR02556 family CRISPR-associated protein</fullName>
    </recommendedName>
</protein>
<dbReference type="eggNOG" id="arCOG05124">
    <property type="taxonomic scope" value="Archaea"/>
</dbReference>
<dbReference type="RefSeq" id="WP_011406020.1">
    <property type="nucleotide sequence ID" value="NC_007681.1"/>
</dbReference>
<dbReference type="Proteomes" id="UP000001931">
    <property type="component" value="Chromosome"/>
</dbReference>
<dbReference type="EMBL" id="CP000102">
    <property type="protein sequence ID" value="ABC56820.1"/>
    <property type="molecule type" value="Genomic_DNA"/>
</dbReference>
<dbReference type="AlphaFoldDB" id="Q2NH83"/>
<dbReference type="OrthoDB" id="131869at2157"/>
<dbReference type="Pfam" id="PF09484">
    <property type="entry name" value="Cas_TM1802"/>
    <property type="match status" value="1"/>
</dbReference>
<gene>
    <name evidence="1" type="ordered locus">Msp_0419</name>
</gene>
<evidence type="ECO:0000313" key="2">
    <source>
        <dbReference type="Proteomes" id="UP000001931"/>
    </source>
</evidence>
<evidence type="ECO:0000313" key="1">
    <source>
        <dbReference type="EMBL" id="ABC56820.1"/>
    </source>
</evidence>
<proteinExistence type="predicted"/>
<dbReference type="KEGG" id="mst:Msp_0419"/>
<dbReference type="HOGENOM" id="CLU_475498_0_0_2"/>
<dbReference type="STRING" id="339860.Msp_0419"/>